<protein>
    <submittedName>
        <fullName evidence="2">Uncharacterized protein</fullName>
    </submittedName>
</protein>
<feature type="non-terminal residue" evidence="2">
    <location>
        <position position="251"/>
    </location>
</feature>
<organism evidence="2 3">
    <name type="scientific">Dothidotthia symphoricarpi CBS 119687</name>
    <dbReference type="NCBI Taxonomy" id="1392245"/>
    <lineage>
        <taxon>Eukaryota</taxon>
        <taxon>Fungi</taxon>
        <taxon>Dikarya</taxon>
        <taxon>Ascomycota</taxon>
        <taxon>Pezizomycotina</taxon>
        <taxon>Dothideomycetes</taxon>
        <taxon>Pleosporomycetidae</taxon>
        <taxon>Pleosporales</taxon>
        <taxon>Dothidotthiaceae</taxon>
        <taxon>Dothidotthia</taxon>
    </lineage>
</organism>
<name>A0A6A6A101_9PLEO</name>
<reference evidence="2" key="1">
    <citation type="journal article" date="2020" name="Stud. Mycol.">
        <title>101 Dothideomycetes genomes: a test case for predicting lifestyles and emergence of pathogens.</title>
        <authorList>
            <person name="Haridas S."/>
            <person name="Albert R."/>
            <person name="Binder M."/>
            <person name="Bloem J."/>
            <person name="Labutti K."/>
            <person name="Salamov A."/>
            <person name="Andreopoulos B."/>
            <person name="Baker S."/>
            <person name="Barry K."/>
            <person name="Bills G."/>
            <person name="Bluhm B."/>
            <person name="Cannon C."/>
            <person name="Castanera R."/>
            <person name="Culley D."/>
            <person name="Daum C."/>
            <person name="Ezra D."/>
            <person name="Gonzalez J."/>
            <person name="Henrissat B."/>
            <person name="Kuo A."/>
            <person name="Liang C."/>
            <person name="Lipzen A."/>
            <person name="Lutzoni F."/>
            <person name="Magnuson J."/>
            <person name="Mondo S."/>
            <person name="Nolan M."/>
            <person name="Ohm R."/>
            <person name="Pangilinan J."/>
            <person name="Park H.-J."/>
            <person name="Ramirez L."/>
            <person name="Alfaro M."/>
            <person name="Sun H."/>
            <person name="Tritt A."/>
            <person name="Yoshinaga Y."/>
            <person name="Zwiers L.-H."/>
            <person name="Turgeon B."/>
            <person name="Goodwin S."/>
            <person name="Spatafora J."/>
            <person name="Crous P."/>
            <person name="Grigoriev I."/>
        </authorList>
    </citation>
    <scope>NUCLEOTIDE SEQUENCE</scope>
    <source>
        <strain evidence="2">CBS 119687</strain>
    </source>
</reference>
<keyword evidence="3" id="KW-1185">Reference proteome</keyword>
<sequence length="251" mass="26950">MASDALALAYQPTCEDYDSDESSARVLESLRRSPSSHPNVAAKRSPADAGGEKAPAVQQQQRVPVNIDLQSDSGYSSHTAATMSSADSAPSFSSMRPTMPPVVVAAPFPSQSPANRNRRPTLGDPRQSSSQSLPRPKGLSRRDSQSAKRPPAQRRPTITQERNESRDDDCTDPNCTTCGPNAAVQRRRADPPPSDSALDVSYPYDPRSQRSDTASPYASPPSPTYARQPQYAQGAAIAQPGQTRRRSSSNA</sequence>
<feature type="compositionally biased region" description="Polar residues" evidence="1">
    <location>
        <begin position="68"/>
        <end position="83"/>
    </location>
</feature>
<dbReference type="AlphaFoldDB" id="A0A6A6A101"/>
<dbReference type="Proteomes" id="UP000799771">
    <property type="component" value="Unassembled WGS sequence"/>
</dbReference>
<evidence type="ECO:0000256" key="1">
    <source>
        <dbReference type="SAM" id="MobiDB-lite"/>
    </source>
</evidence>
<dbReference type="EMBL" id="ML977520">
    <property type="protein sequence ID" value="KAF2124241.1"/>
    <property type="molecule type" value="Genomic_DNA"/>
</dbReference>
<proteinExistence type="predicted"/>
<evidence type="ECO:0000313" key="3">
    <source>
        <dbReference type="Proteomes" id="UP000799771"/>
    </source>
</evidence>
<feature type="compositionally biased region" description="Low complexity" evidence="1">
    <location>
        <begin position="84"/>
        <end position="94"/>
    </location>
</feature>
<gene>
    <name evidence="2" type="ORF">P153DRAFT_302700</name>
</gene>
<dbReference type="RefSeq" id="XP_033518634.1">
    <property type="nucleotide sequence ID" value="XM_033664466.1"/>
</dbReference>
<dbReference type="OrthoDB" id="5407458at2759"/>
<dbReference type="GeneID" id="54404898"/>
<accession>A0A6A6A101</accession>
<feature type="region of interest" description="Disordered" evidence="1">
    <location>
        <begin position="14"/>
        <end position="251"/>
    </location>
</feature>
<evidence type="ECO:0000313" key="2">
    <source>
        <dbReference type="EMBL" id="KAF2124241.1"/>
    </source>
</evidence>